<proteinExistence type="predicted"/>
<dbReference type="Gene3D" id="1.10.246.120">
    <property type="match status" value="1"/>
</dbReference>
<evidence type="ECO:0000256" key="1">
    <source>
        <dbReference type="SAM" id="MobiDB-lite"/>
    </source>
</evidence>
<reference evidence="3" key="1">
    <citation type="submission" date="2023-08" db="EMBL/GenBank/DDBJ databases">
        <title>Draft sequence of the Babesia gibsoni genome.</title>
        <authorList>
            <person name="Yamagishi J.Y."/>
            <person name="Xuan X.X."/>
        </authorList>
    </citation>
    <scope>NUCLEOTIDE SEQUENCE</scope>
    <source>
        <strain evidence="3">Azabu</strain>
    </source>
</reference>
<comment type="caution">
    <text evidence="3">The sequence shown here is derived from an EMBL/GenBank/DDBJ whole genome shotgun (WGS) entry which is preliminary data.</text>
</comment>
<dbReference type="SMART" id="SM00167">
    <property type="entry name" value="VPS9"/>
    <property type="match status" value="1"/>
</dbReference>
<feature type="region of interest" description="Disordered" evidence="1">
    <location>
        <begin position="48"/>
        <end position="70"/>
    </location>
</feature>
<dbReference type="PANTHER" id="PTHR23101">
    <property type="entry name" value="RAB GDP/GTP EXCHANGE FACTOR"/>
    <property type="match status" value="1"/>
</dbReference>
<dbReference type="InterPro" id="IPR045046">
    <property type="entry name" value="Vps9-like"/>
</dbReference>
<dbReference type="Gene3D" id="1.20.1050.80">
    <property type="entry name" value="VPS9 domain"/>
    <property type="match status" value="1"/>
</dbReference>
<dbReference type="GO" id="GO:0031267">
    <property type="term" value="F:small GTPase binding"/>
    <property type="evidence" value="ECO:0007669"/>
    <property type="project" value="TreeGrafter"/>
</dbReference>
<dbReference type="EMBL" id="JAVEPI010000002">
    <property type="protein sequence ID" value="KAK1443800.1"/>
    <property type="molecule type" value="Genomic_DNA"/>
</dbReference>
<dbReference type="GO" id="GO:0030139">
    <property type="term" value="C:endocytic vesicle"/>
    <property type="evidence" value="ECO:0007669"/>
    <property type="project" value="TreeGrafter"/>
</dbReference>
<sequence length="501" mass="56578">MEQHGFKGCQSKESLSSGKDEGGLDLNDLDDVASPSIPYFDITSAGKHDHDLSEPFSGGVSEATNDLDTSHNDEFEKESTVVRFSRKKSQELGDYDGNGLLGTKLDTIQSISSQISDFSDVPSSNPKALTPYNRFLERLKHPSCMETIRAVKGLIAMLPGKMSRSEAAAVVHNFIDIYTPKLLALDAFSELPEDERNISAEFFEKFTMQKLYSQCYSMDANDRIEDEMLWIKMRCLQWVEPKHLEISSEVDESILKEAQVQLNNISKFKAPRDKLVGILNCCRLVVHSLEDNSDKLVSADEALPLLIYVTIRANPYELWSSIEYIQHFRHPSRHIAEEAYGFTLLVSAVEYIRSIGHTTHLKMDENEFNRIFNEAQEPYMSRLVKLAEAQQTKNDESKTTISTIQANSSVLNRLKKMAQPALMFKSMIVKNLASEEINEAIESLSTLEAYIMDMPLVFNPENDYTTDSPALLSDWRALIAMRELALVTVTNVKQMLSNVTQ</sequence>
<feature type="domain" description="VPS9" evidence="2">
    <location>
        <begin position="223"/>
        <end position="361"/>
    </location>
</feature>
<evidence type="ECO:0000313" key="3">
    <source>
        <dbReference type="EMBL" id="KAK1443800.1"/>
    </source>
</evidence>
<evidence type="ECO:0000259" key="2">
    <source>
        <dbReference type="PROSITE" id="PS51205"/>
    </source>
</evidence>
<gene>
    <name evidence="3" type="ORF">BgAZ_206760</name>
</gene>
<dbReference type="Pfam" id="PF02204">
    <property type="entry name" value="VPS9"/>
    <property type="match status" value="1"/>
</dbReference>
<dbReference type="GO" id="GO:0005829">
    <property type="term" value="C:cytosol"/>
    <property type="evidence" value="ECO:0007669"/>
    <property type="project" value="TreeGrafter"/>
</dbReference>
<protein>
    <submittedName>
        <fullName evidence="3">Vacuolar protein sorting-associated protein 9 like protein</fullName>
    </submittedName>
</protein>
<dbReference type="SUPFAM" id="SSF109993">
    <property type="entry name" value="VPS9 domain"/>
    <property type="match status" value="1"/>
</dbReference>
<accession>A0AAD8UQL8</accession>
<dbReference type="Proteomes" id="UP001230268">
    <property type="component" value="Unassembled WGS sequence"/>
</dbReference>
<evidence type="ECO:0000313" key="4">
    <source>
        <dbReference type="Proteomes" id="UP001230268"/>
    </source>
</evidence>
<name>A0AAD8UQL8_BABGI</name>
<keyword evidence="4" id="KW-1185">Reference proteome</keyword>
<organism evidence="3 4">
    <name type="scientific">Babesia gibsoni</name>
    <dbReference type="NCBI Taxonomy" id="33632"/>
    <lineage>
        <taxon>Eukaryota</taxon>
        <taxon>Sar</taxon>
        <taxon>Alveolata</taxon>
        <taxon>Apicomplexa</taxon>
        <taxon>Aconoidasida</taxon>
        <taxon>Piroplasmida</taxon>
        <taxon>Babesiidae</taxon>
        <taxon>Babesia</taxon>
    </lineage>
</organism>
<dbReference type="InterPro" id="IPR037191">
    <property type="entry name" value="VPS9_dom_sf"/>
</dbReference>
<dbReference type="PANTHER" id="PTHR23101:SF25">
    <property type="entry name" value="GTPASE-ACTIVATING PROTEIN AND VPS9 DOMAIN-CONTAINING PROTEIN 1"/>
    <property type="match status" value="1"/>
</dbReference>
<dbReference type="AlphaFoldDB" id="A0AAD8UQL8"/>
<dbReference type="PROSITE" id="PS51205">
    <property type="entry name" value="VPS9"/>
    <property type="match status" value="1"/>
</dbReference>
<dbReference type="GO" id="GO:0005085">
    <property type="term" value="F:guanyl-nucleotide exchange factor activity"/>
    <property type="evidence" value="ECO:0007669"/>
    <property type="project" value="InterPro"/>
</dbReference>
<feature type="region of interest" description="Disordered" evidence="1">
    <location>
        <begin position="1"/>
        <end position="30"/>
    </location>
</feature>
<dbReference type="InterPro" id="IPR003123">
    <property type="entry name" value="VPS9"/>
</dbReference>
<dbReference type="GO" id="GO:0016192">
    <property type="term" value="P:vesicle-mediated transport"/>
    <property type="evidence" value="ECO:0007669"/>
    <property type="project" value="InterPro"/>
</dbReference>